<dbReference type="FunFam" id="3.40.50.300:FF:004162">
    <property type="entry name" value="ATP binding cassette subfamily C member 5"/>
    <property type="match status" value="1"/>
</dbReference>
<organism evidence="10 11">
    <name type="scientific">Ambrosiozyma monospora</name>
    <name type="common">Yeast</name>
    <name type="synonym">Endomycopsis monosporus</name>
    <dbReference type="NCBI Taxonomy" id="43982"/>
    <lineage>
        <taxon>Eukaryota</taxon>
        <taxon>Fungi</taxon>
        <taxon>Dikarya</taxon>
        <taxon>Ascomycota</taxon>
        <taxon>Saccharomycotina</taxon>
        <taxon>Pichiomycetes</taxon>
        <taxon>Pichiales</taxon>
        <taxon>Pichiaceae</taxon>
        <taxon>Ambrosiozyma</taxon>
    </lineage>
</organism>
<reference evidence="10" key="1">
    <citation type="submission" date="2023-04" db="EMBL/GenBank/DDBJ databases">
        <title>Ambrosiozyma monospora NBRC 1965.</title>
        <authorList>
            <person name="Ichikawa N."/>
            <person name="Sato H."/>
            <person name="Tonouchi N."/>
        </authorList>
    </citation>
    <scope>NUCLEOTIDE SEQUENCE</scope>
    <source>
        <strain evidence="10">NBRC 1965</strain>
    </source>
</reference>
<keyword evidence="7 8" id="KW-0472">Membrane</keyword>
<proteinExistence type="predicted"/>
<gene>
    <name evidence="10" type="ORF">Amon01_000044200</name>
</gene>
<dbReference type="SUPFAM" id="SSF90123">
    <property type="entry name" value="ABC transporter transmembrane region"/>
    <property type="match status" value="1"/>
</dbReference>
<dbReference type="AlphaFoldDB" id="A0A9W7DCA1"/>
<protein>
    <submittedName>
        <fullName evidence="10">Unnamed protein product</fullName>
    </submittedName>
</protein>
<keyword evidence="5" id="KW-0067">ATP-binding</keyword>
<dbReference type="PANTHER" id="PTHR24223">
    <property type="entry name" value="ATP-BINDING CASSETTE SUB-FAMILY C"/>
    <property type="match status" value="1"/>
</dbReference>
<dbReference type="OrthoDB" id="6500128at2759"/>
<dbReference type="Gene3D" id="1.20.1560.10">
    <property type="entry name" value="ABC transporter type 1, transmembrane domain"/>
    <property type="match status" value="1"/>
</dbReference>
<feature type="transmembrane region" description="Helical" evidence="8">
    <location>
        <begin position="120"/>
        <end position="141"/>
    </location>
</feature>
<dbReference type="PANTHER" id="PTHR24223:SF353">
    <property type="entry name" value="ABC TRANSPORTER ATP-BINDING PROTEIN_PERMEASE VMR1-RELATED"/>
    <property type="match status" value="1"/>
</dbReference>
<accession>A0A9W7DCA1</accession>
<dbReference type="PROSITE" id="PS50929">
    <property type="entry name" value="ABC_TM1F"/>
    <property type="match status" value="1"/>
</dbReference>
<keyword evidence="11" id="KW-1185">Reference proteome</keyword>
<dbReference type="Gene3D" id="3.40.50.300">
    <property type="entry name" value="P-loop containing nucleotide triphosphate hydrolases"/>
    <property type="match status" value="2"/>
</dbReference>
<feature type="transmembrane region" description="Helical" evidence="8">
    <location>
        <begin position="308"/>
        <end position="327"/>
    </location>
</feature>
<dbReference type="InterPro" id="IPR050173">
    <property type="entry name" value="ABC_transporter_C-like"/>
</dbReference>
<feature type="transmembrane region" description="Helical" evidence="8">
    <location>
        <begin position="420"/>
        <end position="439"/>
    </location>
</feature>
<dbReference type="Proteomes" id="UP001165063">
    <property type="component" value="Unassembled WGS sequence"/>
</dbReference>
<name>A0A9W7DCA1_AMBMO</name>
<dbReference type="GO" id="GO:0016887">
    <property type="term" value="F:ATP hydrolysis activity"/>
    <property type="evidence" value="ECO:0007669"/>
    <property type="project" value="InterPro"/>
</dbReference>
<comment type="caution">
    <text evidence="10">The sequence shown here is derived from an EMBL/GenBank/DDBJ whole genome shotgun (WGS) entry which is preliminary data.</text>
</comment>
<dbReference type="GO" id="GO:0005524">
    <property type="term" value="F:ATP binding"/>
    <property type="evidence" value="ECO:0007669"/>
    <property type="project" value="UniProtKB-KW"/>
</dbReference>
<evidence type="ECO:0000256" key="3">
    <source>
        <dbReference type="ARBA" id="ARBA00022737"/>
    </source>
</evidence>
<feature type="transmembrane region" description="Helical" evidence="8">
    <location>
        <begin position="396"/>
        <end position="414"/>
    </location>
</feature>
<dbReference type="InterPro" id="IPR003439">
    <property type="entry name" value="ABC_transporter-like_ATP-bd"/>
</dbReference>
<feature type="domain" description="ABC transmembrane type-1" evidence="9">
    <location>
        <begin position="182"/>
        <end position="447"/>
    </location>
</feature>
<dbReference type="InterPro" id="IPR011527">
    <property type="entry name" value="ABC1_TM_dom"/>
</dbReference>
<evidence type="ECO:0000256" key="4">
    <source>
        <dbReference type="ARBA" id="ARBA00022741"/>
    </source>
</evidence>
<dbReference type="InterPro" id="IPR036640">
    <property type="entry name" value="ABC1_TM_sf"/>
</dbReference>
<dbReference type="Pfam" id="PF00664">
    <property type="entry name" value="ABC_membrane"/>
    <property type="match status" value="1"/>
</dbReference>
<evidence type="ECO:0000256" key="6">
    <source>
        <dbReference type="ARBA" id="ARBA00022989"/>
    </source>
</evidence>
<evidence type="ECO:0000256" key="2">
    <source>
        <dbReference type="ARBA" id="ARBA00022692"/>
    </source>
</evidence>
<dbReference type="InterPro" id="IPR027417">
    <property type="entry name" value="P-loop_NTPase"/>
</dbReference>
<keyword evidence="4" id="KW-0547">Nucleotide-binding</keyword>
<evidence type="ECO:0000259" key="9">
    <source>
        <dbReference type="PROSITE" id="PS50929"/>
    </source>
</evidence>
<evidence type="ECO:0000256" key="8">
    <source>
        <dbReference type="SAM" id="Phobius"/>
    </source>
</evidence>
<sequence>MKNRTCILISHNVSLTIKQADYVVVMTKGKVKAQGTVDELIAADVFDAEVLKSIADSQFASTVVPSEDSSTDERNVEVNEIEQQQTSKGKLISEETKSDGSVSREVYATYFKYFATKSNLLLFLFFTIGCQVSSVVETWWVRVWTLNSGQNSLAVTTMSSLIHEASSFSVSSLFVKAQTPDWWFTPIIHSPVSANILTVSHSPLYYLVIYCLIGLFYSAMSSIKGFVTLHCGLVASGKMFEDLLARVLGANLRFFDSTPVGRLTNRFSKDVASLDQQISSQMNFFFSVLFTSITIILVICVITPSFILFGIIIAVAYYTIGTFYLTLSRDLKRFSSIAKSPIYQHYTETLTGITTIRAYGDERRFLVQNLNYIDASNRPYFYTWVCNRWLAFRTDVLGSSIVSLAAVMCLVYVGKIDAGLAGISLSFATSFNSCAIWILRMYAELEMGMNSVERIKEYIETPPLEPPAEVPENEPAPSWPEHGAIEVSNLALRYAPTLPRVIEDVSFEVKAGEKVGIVGRTGAGKSTIISSFFRFVDPDAGFIKIDGIDICSIGLRRLRQSLNIIPQDPTLFTGSIRTNLDMFDEYADLQLFETLRRVNLITAEDYQLLIDSNERR</sequence>
<keyword evidence="6 8" id="KW-1133">Transmembrane helix</keyword>
<evidence type="ECO:0000256" key="1">
    <source>
        <dbReference type="ARBA" id="ARBA00022448"/>
    </source>
</evidence>
<keyword evidence="3" id="KW-0677">Repeat</keyword>
<dbReference type="GO" id="GO:0140359">
    <property type="term" value="F:ABC-type transporter activity"/>
    <property type="evidence" value="ECO:0007669"/>
    <property type="project" value="InterPro"/>
</dbReference>
<evidence type="ECO:0000313" key="10">
    <source>
        <dbReference type="EMBL" id="GMG19398.1"/>
    </source>
</evidence>
<feature type="transmembrane region" description="Helical" evidence="8">
    <location>
        <begin position="284"/>
        <end position="302"/>
    </location>
</feature>
<dbReference type="CDD" id="cd18604">
    <property type="entry name" value="ABC_6TM_VMR1_D2_like"/>
    <property type="match status" value="1"/>
</dbReference>
<evidence type="ECO:0000256" key="5">
    <source>
        <dbReference type="ARBA" id="ARBA00022840"/>
    </source>
</evidence>
<keyword evidence="1" id="KW-0813">Transport</keyword>
<dbReference type="GO" id="GO:0000329">
    <property type="term" value="C:fungal-type vacuole membrane"/>
    <property type="evidence" value="ECO:0007669"/>
    <property type="project" value="TreeGrafter"/>
</dbReference>
<feature type="transmembrane region" description="Helical" evidence="8">
    <location>
        <begin position="203"/>
        <end position="220"/>
    </location>
</feature>
<dbReference type="EMBL" id="BSXU01000121">
    <property type="protein sequence ID" value="GMG19398.1"/>
    <property type="molecule type" value="Genomic_DNA"/>
</dbReference>
<dbReference type="SUPFAM" id="SSF52540">
    <property type="entry name" value="P-loop containing nucleoside triphosphate hydrolases"/>
    <property type="match status" value="2"/>
</dbReference>
<keyword evidence="2 8" id="KW-0812">Transmembrane</keyword>
<evidence type="ECO:0000256" key="7">
    <source>
        <dbReference type="ARBA" id="ARBA00023136"/>
    </source>
</evidence>
<dbReference type="Pfam" id="PF00005">
    <property type="entry name" value="ABC_tran"/>
    <property type="match status" value="1"/>
</dbReference>
<evidence type="ECO:0000313" key="11">
    <source>
        <dbReference type="Proteomes" id="UP001165063"/>
    </source>
</evidence>